<feature type="domain" description="DNA mismatch repair protein S5" evidence="5">
    <location>
        <begin position="235"/>
        <end position="344"/>
    </location>
</feature>
<dbReference type="SUPFAM" id="SSF55874">
    <property type="entry name" value="ATPase domain of HSP90 chaperone/DNA topoisomerase II/histidine kinase"/>
    <property type="match status" value="1"/>
</dbReference>
<dbReference type="FunFam" id="3.30.1370.100:FF:000001">
    <property type="entry name" value="Mismatch repair endonuclease pms1, putative"/>
    <property type="match status" value="1"/>
</dbReference>
<feature type="non-terminal residue" evidence="6">
    <location>
        <position position="829"/>
    </location>
</feature>
<dbReference type="InterPro" id="IPR013507">
    <property type="entry name" value="DNA_mismatch_S5_2-like"/>
</dbReference>
<dbReference type="InterPro" id="IPR014721">
    <property type="entry name" value="Ribsml_uS5_D2-typ_fold_subgr"/>
</dbReference>
<feature type="compositionally biased region" description="Low complexity" evidence="3">
    <location>
        <begin position="462"/>
        <end position="471"/>
    </location>
</feature>
<dbReference type="PROSITE" id="PS00058">
    <property type="entry name" value="DNA_MISMATCH_REPAIR_1"/>
    <property type="match status" value="1"/>
</dbReference>
<sequence length="829" mass="93398">MASTFIKAIDKSSVHRICSGQVVLDLSTAVKELVENSLDAQATSIEIRFRENGLESLEVIDNGLGIDPENYETLGKHIFLLIDISTDQSINGITKLESFGFRGEALSSLCALSKLVVVTRTKHQLSSGRRLEYDSDGHLVKQSSAAREVVRVFHTVDSKTFGTTVTVKNLFENLPVRFREFKKNARRELTKALNLVQAYAIICSDVRITCTNQIGKSERTKIIATHGNKTVRENIANVFGAKMMLQIMPFDLFFQVEPARTRTSLSSLKNSVIEKESENTRKIHVTGHISKPSIGNGRTSADRQYFYINDSYDVNVSPDKRTIFLHNETQILEALKIELNVLFQPFQSTFVVSNLEAGELASKEIQYSIDNLNSKNQSLSEPNEAFSPLVCQDQELETNDSKVFSSPEKSTSILIQVDNNQDCSTNILSPTKLNSSEKTSVVYGITKNHSEQSRKNFKESSGDSLLRSPSSKRILRSPLERISEQGEKLPFNKTATEESLEIPVPKESTEHDINNENLDSAKQNIGDDDSAIISDTEMEDSEPPLEKSSSHFEPLPLENTSYQNEESIKNITEINSLPNVSDNISSTECNELIVDADEIFTVDFDINRFKRRKVKRSSKQRYEHPKPRLNEAGIYVPDNETAERELSRVISKSDFFRMQIIGQFNLGFIIAKLDNATSDGGDLFIIDQHASDEKYHFETLQLHTKIHSQRLISPRALQLTASEEIVAIENIEILRQNGFDIEVREDAPVTHKLKVLSQPVSKNTVFGIKDLEELIFLLSERPGVMVRCSHARDMFASRACRQAVMIGDALTKRQMQKIVKHMGEIDQPW</sequence>
<comment type="similarity">
    <text evidence="1">Belongs to the DNA mismatch repair MutL/HexB family.</text>
</comment>
<dbReference type="GO" id="GO:0030983">
    <property type="term" value="F:mismatched DNA binding"/>
    <property type="evidence" value="ECO:0007669"/>
    <property type="project" value="InterPro"/>
</dbReference>
<name>A0A9N9D3W3_9GLOM</name>
<feature type="compositionally biased region" description="Basic and acidic residues" evidence="3">
    <location>
        <begin position="448"/>
        <end position="461"/>
    </location>
</feature>
<evidence type="ECO:0000256" key="1">
    <source>
        <dbReference type="ARBA" id="ARBA00006082"/>
    </source>
</evidence>
<feature type="region of interest" description="Disordered" evidence="3">
    <location>
        <begin position="447"/>
        <end position="557"/>
    </location>
</feature>
<dbReference type="SMART" id="SM00853">
    <property type="entry name" value="MutL_C"/>
    <property type="match status" value="1"/>
</dbReference>
<feature type="compositionally biased region" description="Basic and acidic residues" evidence="3">
    <location>
        <begin position="478"/>
        <end position="487"/>
    </location>
</feature>
<dbReference type="Gene3D" id="3.30.1370.100">
    <property type="entry name" value="MutL, C-terminal domain, regulatory subdomain"/>
    <property type="match status" value="1"/>
</dbReference>
<dbReference type="GO" id="GO:0032389">
    <property type="term" value="C:MutLalpha complex"/>
    <property type="evidence" value="ECO:0007669"/>
    <property type="project" value="TreeGrafter"/>
</dbReference>
<dbReference type="Pfam" id="PF08676">
    <property type="entry name" value="MutL_C"/>
    <property type="match status" value="1"/>
</dbReference>
<dbReference type="InterPro" id="IPR042121">
    <property type="entry name" value="MutL_C_regsub"/>
</dbReference>
<keyword evidence="2" id="KW-0227">DNA damage</keyword>
<dbReference type="CDD" id="cd16926">
    <property type="entry name" value="HATPase_MutL-MLH-PMS-like"/>
    <property type="match status" value="1"/>
</dbReference>
<dbReference type="InterPro" id="IPR036890">
    <property type="entry name" value="HATPase_C_sf"/>
</dbReference>
<dbReference type="Pfam" id="PF13589">
    <property type="entry name" value="HATPase_c_3"/>
    <property type="match status" value="1"/>
</dbReference>
<feature type="domain" description="MutL C-terminal dimerisation" evidence="4">
    <location>
        <begin position="660"/>
        <end position="810"/>
    </location>
</feature>
<dbReference type="InterPro" id="IPR020568">
    <property type="entry name" value="Ribosomal_Su5_D2-typ_SF"/>
</dbReference>
<dbReference type="Proteomes" id="UP000789831">
    <property type="component" value="Unassembled WGS sequence"/>
</dbReference>
<evidence type="ECO:0000313" key="6">
    <source>
        <dbReference type="EMBL" id="CAG8621548.1"/>
    </source>
</evidence>
<organism evidence="6 7">
    <name type="scientific">Ambispora gerdemannii</name>
    <dbReference type="NCBI Taxonomy" id="144530"/>
    <lineage>
        <taxon>Eukaryota</taxon>
        <taxon>Fungi</taxon>
        <taxon>Fungi incertae sedis</taxon>
        <taxon>Mucoromycota</taxon>
        <taxon>Glomeromycotina</taxon>
        <taxon>Glomeromycetes</taxon>
        <taxon>Archaeosporales</taxon>
        <taxon>Ambisporaceae</taxon>
        <taxon>Ambispora</taxon>
    </lineage>
</organism>
<dbReference type="SMART" id="SM01340">
    <property type="entry name" value="DNA_mis_repair"/>
    <property type="match status" value="1"/>
</dbReference>
<reference evidence="6" key="1">
    <citation type="submission" date="2021-06" db="EMBL/GenBank/DDBJ databases">
        <authorList>
            <person name="Kallberg Y."/>
            <person name="Tangrot J."/>
            <person name="Rosling A."/>
        </authorList>
    </citation>
    <scope>NUCLEOTIDE SEQUENCE</scope>
    <source>
        <strain evidence="6">MT106</strain>
    </source>
</reference>
<dbReference type="PANTHER" id="PTHR10073:SF52">
    <property type="entry name" value="MISMATCH REPAIR ENDONUCLEASE PMS2"/>
    <property type="match status" value="1"/>
</dbReference>
<dbReference type="OrthoDB" id="10263226at2759"/>
<dbReference type="InterPro" id="IPR038973">
    <property type="entry name" value="MutL/Mlh/Pms-like"/>
</dbReference>
<dbReference type="PANTHER" id="PTHR10073">
    <property type="entry name" value="DNA MISMATCH REPAIR PROTEIN MLH, PMS, MUTL"/>
    <property type="match status" value="1"/>
</dbReference>
<comment type="caution">
    <text evidence="6">The sequence shown here is derived from an EMBL/GenBank/DDBJ whole genome shotgun (WGS) entry which is preliminary data.</text>
</comment>
<dbReference type="SUPFAM" id="SSF118116">
    <property type="entry name" value="DNA mismatch repair protein MutL"/>
    <property type="match status" value="1"/>
</dbReference>
<dbReference type="GO" id="GO:0140664">
    <property type="term" value="F:ATP-dependent DNA damage sensor activity"/>
    <property type="evidence" value="ECO:0007669"/>
    <property type="project" value="InterPro"/>
</dbReference>
<accession>A0A9N9D3W3</accession>
<dbReference type="Gene3D" id="3.30.565.10">
    <property type="entry name" value="Histidine kinase-like ATPase, C-terminal domain"/>
    <property type="match status" value="1"/>
</dbReference>
<dbReference type="SUPFAM" id="SSF54211">
    <property type="entry name" value="Ribosomal protein S5 domain 2-like"/>
    <property type="match status" value="1"/>
</dbReference>
<dbReference type="AlphaFoldDB" id="A0A9N9D3W3"/>
<dbReference type="Gene3D" id="3.30.1540.20">
    <property type="entry name" value="MutL, C-terminal domain, dimerisation subdomain"/>
    <property type="match status" value="1"/>
</dbReference>
<dbReference type="EMBL" id="CAJVPL010002873">
    <property type="protein sequence ID" value="CAG8621548.1"/>
    <property type="molecule type" value="Genomic_DNA"/>
</dbReference>
<evidence type="ECO:0000256" key="3">
    <source>
        <dbReference type="SAM" id="MobiDB-lite"/>
    </source>
</evidence>
<evidence type="ECO:0000313" key="7">
    <source>
        <dbReference type="Proteomes" id="UP000789831"/>
    </source>
</evidence>
<dbReference type="GO" id="GO:0016887">
    <property type="term" value="F:ATP hydrolysis activity"/>
    <property type="evidence" value="ECO:0007669"/>
    <property type="project" value="InterPro"/>
</dbReference>
<dbReference type="InterPro" id="IPR014790">
    <property type="entry name" value="MutL_C"/>
</dbReference>
<gene>
    <name evidence="6" type="ORF">AGERDE_LOCUS10088</name>
</gene>
<dbReference type="Gene3D" id="3.30.230.10">
    <property type="match status" value="2"/>
</dbReference>
<feature type="compositionally biased region" description="Acidic residues" evidence="3">
    <location>
        <begin position="526"/>
        <end position="543"/>
    </location>
</feature>
<protein>
    <submittedName>
        <fullName evidence="6">13234_t:CDS:1</fullName>
    </submittedName>
</protein>
<keyword evidence="7" id="KW-1185">Reference proteome</keyword>
<dbReference type="InterPro" id="IPR042120">
    <property type="entry name" value="MutL_C_dimsub"/>
</dbReference>
<dbReference type="InterPro" id="IPR037198">
    <property type="entry name" value="MutL_C_sf"/>
</dbReference>
<dbReference type="GO" id="GO:0005524">
    <property type="term" value="F:ATP binding"/>
    <property type="evidence" value="ECO:0007669"/>
    <property type="project" value="InterPro"/>
</dbReference>
<evidence type="ECO:0000259" key="5">
    <source>
        <dbReference type="SMART" id="SM01340"/>
    </source>
</evidence>
<dbReference type="GO" id="GO:0006298">
    <property type="term" value="P:mismatch repair"/>
    <property type="evidence" value="ECO:0007669"/>
    <property type="project" value="InterPro"/>
</dbReference>
<evidence type="ECO:0000256" key="2">
    <source>
        <dbReference type="ARBA" id="ARBA00022763"/>
    </source>
</evidence>
<proteinExistence type="inferred from homology"/>
<evidence type="ECO:0000259" key="4">
    <source>
        <dbReference type="SMART" id="SM00853"/>
    </source>
</evidence>
<dbReference type="InterPro" id="IPR014762">
    <property type="entry name" value="DNA_mismatch_repair_CS"/>
</dbReference>